<comment type="function">
    <text evidence="2">E1 component of the 2-oxoglutarate dehydrogenase (OGDH) complex which catalyzes the decarboxylation of 2-oxoglutarate, the first step in the conversion of 2-oxoglutarate to succinyl-CoA and CO(2).</text>
</comment>
<gene>
    <name evidence="8" type="ORF">AZI85_05965</name>
</gene>
<evidence type="ECO:0000256" key="1">
    <source>
        <dbReference type="ARBA" id="ARBA00001964"/>
    </source>
</evidence>
<feature type="domain" description="Transketolase-like pyrimidine-binding" evidence="7">
    <location>
        <begin position="562"/>
        <end position="754"/>
    </location>
</feature>
<evidence type="ECO:0000256" key="3">
    <source>
        <dbReference type="ARBA" id="ARBA00006936"/>
    </source>
</evidence>
<dbReference type="Pfam" id="PF16078">
    <property type="entry name" value="2-oxogl_dehyd_N"/>
    <property type="match status" value="1"/>
</dbReference>
<dbReference type="NCBIfam" id="TIGR00239">
    <property type="entry name" value="2oxo_dh_E1"/>
    <property type="match status" value="1"/>
</dbReference>
<protein>
    <recommendedName>
        <fullName evidence="4">oxoglutarate dehydrogenase (succinyl-transferring)</fullName>
        <ecNumber evidence="4">1.2.4.2</ecNumber>
    </recommendedName>
</protein>
<dbReference type="InterPro" id="IPR042179">
    <property type="entry name" value="KGD_C_sf"/>
</dbReference>
<evidence type="ECO:0000256" key="6">
    <source>
        <dbReference type="ARBA" id="ARBA00023052"/>
    </source>
</evidence>
<dbReference type="CDD" id="cd02016">
    <property type="entry name" value="TPP_E1_OGDC_like"/>
    <property type="match status" value="1"/>
</dbReference>
<dbReference type="Gene3D" id="3.40.50.11610">
    <property type="entry name" value="Multifunctional 2-oxoglutarate metabolism enzyme, C-terminal domain"/>
    <property type="match status" value="1"/>
</dbReference>
<dbReference type="SMART" id="SM00861">
    <property type="entry name" value="Transket_pyr"/>
    <property type="match status" value="1"/>
</dbReference>
<dbReference type="Pfam" id="PF00676">
    <property type="entry name" value="E1_dh"/>
    <property type="match status" value="1"/>
</dbReference>
<evidence type="ECO:0000256" key="4">
    <source>
        <dbReference type="ARBA" id="ARBA00012280"/>
    </source>
</evidence>
<keyword evidence="5" id="KW-0560">Oxidoreductase</keyword>
<dbReference type="SUPFAM" id="SSF52518">
    <property type="entry name" value="Thiamin diphosphate-binding fold (THDP-binding)"/>
    <property type="match status" value="2"/>
</dbReference>
<sequence length="903" mass="100609">MNNSSGINRANLEYIEQLYADFKSNPDSLAVEWRSFFEGVEFAQEGKFGMSDKELAVFQLIQAYRAEGHTEANLNPLYAPKESELLSLKRFGLSEKDLSAKFQVGSLIGKQGATLSDIIAQLKKIYCGTLALQAADASPKEVQWLQTEFETANAGKLSLDDKKNALSSLTKAETLEKFVHTRYVGKKRFSVEGADSILPMMDTLVNKGTGLQVQEVFVGMAHRGRVNILVNFFGKGEEYVFGDFNGPLELAEPVEGFDGDVKYHLGYVSEKKTANGTCKVTMAYNPSHLETVNAVAVGMARAAQDTLGDNTRKKVVPVLIHGDAAFAGQGIVQEVLQMAGVKSHTVGGTIHVILDNQVGFTTNGFDTRSTRYASDAAKMTFTPVLHVNGDDVESAVRAMDIALRYRQEFGKDVVINLICYRKYGHNEGDEPAFTQPQMYELIKAHQTVREIYGKKLVAEGSLDQKFIDDLYQKAMDRLQSIFEETKKTPPKLKNFKFEGPWKGLRRATDADFEKPANTKFDIGTLKKIGEKIGSFPEGFTPHPKLIKLLEARKNMGTGKDPIDWGMGELLAYGTLLHEGSSVRLTGEDCVRGTFTHRHAGMYDFKTGKAYFPLADLNPKANLLVAESILSEYGVLGFEYGYSNQDPRSLVMWEAQFGDFVNGAQIVIDQYIAAAESKWQQMCGLVMLLPHGYEGQGPEHSSARLERFLQLAAQNNLQVCNLTTPAQIYHALRRQMHRDFRKPLVVMSPKSLLRHPRAVSTLEELANGQFQEVIADTVDKSKVDTVVFVSGKLYYELLEEREKTKKDNIALVRLEQIYPFPAKQVTEVLKSYPKAKTLIWAQEEPKNMGAFQNVYFKFVDVVGKAGMKLGFEYAGRPERSSPATGSTYRHAIEQAEIIKSIFGA</sequence>
<name>A0A150WFF7_BDEBC</name>
<dbReference type="RefSeq" id="WP_063243917.1">
    <property type="nucleotide sequence ID" value="NZ_LUKF01000016.1"/>
</dbReference>
<dbReference type="InterPro" id="IPR005475">
    <property type="entry name" value="Transketolase-like_Pyr-bd"/>
</dbReference>
<dbReference type="InterPro" id="IPR031717">
    <property type="entry name" value="ODO-1/KGD_C"/>
</dbReference>
<organism evidence="8 9">
    <name type="scientific">Bdellovibrio bacteriovorus</name>
    <dbReference type="NCBI Taxonomy" id="959"/>
    <lineage>
        <taxon>Bacteria</taxon>
        <taxon>Pseudomonadati</taxon>
        <taxon>Bdellovibrionota</taxon>
        <taxon>Bdellovibrionia</taxon>
        <taxon>Bdellovibrionales</taxon>
        <taxon>Pseudobdellovibrionaceae</taxon>
        <taxon>Bdellovibrio</taxon>
    </lineage>
</organism>
<dbReference type="Gene3D" id="1.10.287.1150">
    <property type="entry name" value="TPP helical domain"/>
    <property type="match status" value="1"/>
</dbReference>
<comment type="similarity">
    <text evidence="3">Belongs to the alpha-ketoglutarate dehydrogenase family.</text>
</comment>
<dbReference type="InterPro" id="IPR032106">
    <property type="entry name" value="2-oxogl_dehyd_N"/>
</dbReference>
<dbReference type="Proteomes" id="UP000075391">
    <property type="component" value="Unassembled WGS sequence"/>
</dbReference>
<dbReference type="PANTHER" id="PTHR23152:SF4">
    <property type="entry name" value="2-OXOADIPATE DEHYDROGENASE COMPLEX COMPONENT E1"/>
    <property type="match status" value="1"/>
</dbReference>
<dbReference type="InterPro" id="IPR001017">
    <property type="entry name" value="DH_E1"/>
</dbReference>
<dbReference type="GO" id="GO:0005829">
    <property type="term" value="C:cytosol"/>
    <property type="evidence" value="ECO:0007669"/>
    <property type="project" value="TreeGrafter"/>
</dbReference>
<evidence type="ECO:0000313" key="9">
    <source>
        <dbReference type="Proteomes" id="UP000075391"/>
    </source>
</evidence>
<dbReference type="InterPro" id="IPR011603">
    <property type="entry name" value="2oxoglutarate_DH_E1"/>
</dbReference>
<accession>A0A150WFF7</accession>
<dbReference type="AlphaFoldDB" id="A0A150WFF7"/>
<proteinExistence type="inferred from homology"/>
<evidence type="ECO:0000259" key="7">
    <source>
        <dbReference type="SMART" id="SM00861"/>
    </source>
</evidence>
<keyword evidence="6" id="KW-0786">Thiamine pyrophosphate</keyword>
<dbReference type="GO" id="GO:0006099">
    <property type="term" value="P:tricarboxylic acid cycle"/>
    <property type="evidence" value="ECO:0007669"/>
    <property type="project" value="TreeGrafter"/>
</dbReference>
<reference evidence="8 9" key="1">
    <citation type="submission" date="2016-03" db="EMBL/GenBank/DDBJ databases">
        <authorList>
            <person name="Ploux O."/>
        </authorList>
    </citation>
    <scope>NUCLEOTIDE SEQUENCE [LARGE SCALE GENOMIC DNA]</scope>
    <source>
        <strain evidence="8 9">BER2</strain>
    </source>
</reference>
<dbReference type="PANTHER" id="PTHR23152">
    <property type="entry name" value="2-OXOGLUTARATE DEHYDROGENASE"/>
    <property type="match status" value="1"/>
</dbReference>
<dbReference type="InterPro" id="IPR029061">
    <property type="entry name" value="THDP-binding"/>
</dbReference>
<evidence type="ECO:0000313" key="8">
    <source>
        <dbReference type="EMBL" id="KYG61766.1"/>
    </source>
</evidence>
<dbReference type="NCBIfam" id="NF006914">
    <property type="entry name" value="PRK09404.1"/>
    <property type="match status" value="1"/>
</dbReference>
<dbReference type="Gene3D" id="3.40.50.12470">
    <property type="match status" value="1"/>
</dbReference>
<dbReference type="Pfam" id="PF02779">
    <property type="entry name" value="Transket_pyr"/>
    <property type="match status" value="1"/>
</dbReference>
<dbReference type="Pfam" id="PF16870">
    <property type="entry name" value="OxoGdeHyase_C"/>
    <property type="match status" value="1"/>
</dbReference>
<evidence type="ECO:0000256" key="2">
    <source>
        <dbReference type="ARBA" id="ARBA00003906"/>
    </source>
</evidence>
<dbReference type="PIRSF" id="PIRSF000157">
    <property type="entry name" value="Oxoglu_dh_E1"/>
    <property type="match status" value="1"/>
</dbReference>
<dbReference type="GO" id="GO:0030976">
    <property type="term" value="F:thiamine pyrophosphate binding"/>
    <property type="evidence" value="ECO:0007669"/>
    <property type="project" value="InterPro"/>
</dbReference>
<dbReference type="GO" id="GO:0045252">
    <property type="term" value="C:oxoglutarate dehydrogenase complex"/>
    <property type="evidence" value="ECO:0007669"/>
    <property type="project" value="TreeGrafter"/>
</dbReference>
<evidence type="ECO:0000256" key="5">
    <source>
        <dbReference type="ARBA" id="ARBA00023002"/>
    </source>
</evidence>
<dbReference type="Gene3D" id="3.40.50.970">
    <property type="match status" value="1"/>
</dbReference>
<dbReference type="GO" id="GO:0004591">
    <property type="term" value="F:oxoglutarate dehydrogenase (succinyl-transferring) activity"/>
    <property type="evidence" value="ECO:0007669"/>
    <property type="project" value="UniProtKB-EC"/>
</dbReference>
<dbReference type="EC" id="1.2.4.2" evidence="4"/>
<dbReference type="EMBL" id="LUKF01000016">
    <property type="protein sequence ID" value="KYG61766.1"/>
    <property type="molecule type" value="Genomic_DNA"/>
</dbReference>
<dbReference type="NCBIfam" id="NF008907">
    <property type="entry name" value="PRK12270.1"/>
    <property type="match status" value="1"/>
</dbReference>
<comment type="caution">
    <text evidence="8">The sequence shown here is derived from an EMBL/GenBank/DDBJ whole genome shotgun (WGS) entry which is preliminary data.</text>
</comment>
<comment type="cofactor">
    <cofactor evidence="1">
        <name>thiamine diphosphate</name>
        <dbReference type="ChEBI" id="CHEBI:58937"/>
    </cofactor>
</comment>
<dbReference type="OrthoDB" id="5287108at2"/>